<evidence type="ECO:0000256" key="7">
    <source>
        <dbReference type="ARBA" id="ARBA00022989"/>
    </source>
</evidence>
<dbReference type="HAMAP" id="MF_01635">
    <property type="entry name" value="UbiA"/>
    <property type="match status" value="1"/>
</dbReference>
<dbReference type="FunFam" id="1.20.120.1780:FF:000001">
    <property type="entry name" value="4-hydroxybenzoate octaprenyltransferase"/>
    <property type="match status" value="1"/>
</dbReference>
<keyword evidence="6 9" id="KW-0812">Transmembrane</keyword>
<dbReference type="Proteomes" id="UP000054485">
    <property type="component" value="Unassembled WGS sequence"/>
</dbReference>
<dbReference type="InterPro" id="IPR039653">
    <property type="entry name" value="Prenyltransferase"/>
</dbReference>
<dbReference type="PANTHER" id="PTHR11048">
    <property type="entry name" value="PRENYLTRANSFERASES"/>
    <property type="match status" value="1"/>
</dbReference>
<keyword evidence="8 9" id="KW-0472">Membrane</keyword>
<keyword evidence="9" id="KW-0999">Mitochondrion inner membrane</keyword>
<keyword evidence="9" id="KW-0496">Mitochondrion</keyword>
<proteinExistence type="inferred from homology"/>
<dbReference type="InParanoid" id="A0A0C9ZA80"/>
<evidence type="ECO:0000256" key="2">
    <source>
        <dbReference type="ARBA" id="ARBA00004141"/>
    </source>
</evidence>
<evidence type="ECO:0000256" key="9">
    <source>
        <dbReference type="HAMAP-Rule" id="MF_03189"/>
    </source>
</evidence>
<dbReference type="GO" id="GO:0008412">
    <property type="term" value="F:4-hydroxybenzoate polyprenyltransferase activity"/>
    <property type="evidence" value="ECO:0007669"/>
    <property type="project" value="UniProtKB-EC"/>
</dbReference>
<evidence type="ECO:0000256" key="3">
    <source>
        <dbReference type="ARBA" id="ARBA00005179"/>
    </source>
</evidence>
<dbReference type="Gene3D" id="1.10.357.140">
    <property type="entry name" value="UbiA prenyltransferase"/>
    <property type="match status" value="1"/>
</dbReference>
<comment type="cofactor">
    <cofactor evidence="1 9">
        <name>Mg(2+)</name>
        <dbReference type="ChEBI" id="CHEBI:18420"/>
    </cofactor>
</comment>
<evidence type="ECO:0000256" key="8">
    <source>
        <dbReference type="ARBA" id="ARBA00023136"/>
    </source>
</evidence>
<keyword evidence="9" id="KW-0414">Isoprene biosynthesis</keyword>
<dbReference type="OrthoDB" id="18170at2759"/>
<comment type="similarity">
    <text evidence="4 9">Belongs to the UbiA prenyltransferase family.</text>
</comment>
<dbReference type="InterPro" id="IPR044878">
    <property type="entry name" value="UbiA_sf"/>
</dbReference>
<feature type="transmembrane region" description="Helical" evidence="9">
    <location>
        <begin position="265"/>
        <end position="284"/>
    </location>
</feature>
<feature type="transmembrane region" description="Helical" evidence="9">
    <location>
        <begin position="296"/>
        <end position="316"/>
    </location>
</feature>
<dbReference type="UniPathway" id="UPA00232"/>
<protein>
    <recommendedName>
        <fullName evidence="9">4-hydroxybenzoate polyprenyltransferase, mitochondrial</fullName>
        <shortName evidence="9">4-HB polyprenyltransferase</shortName>
        <ecNumber evidence="9">2.5.1.39</ecNumber>
    </recommendedName>
    <alternativeName>
        <fullName evidence="9">Para-hydroxybenzoate--polyprenyltransferase</fullName>
        <shortName evidence="9">PHB:PPT</shortName>
        <shortName evidence="9">PHB:polyprenyltransferase</shortName>
    </alternativeName>
</protein>
<keyword evidence="11" id="KW-1185">Reference proteome</keyword>
<keyword evidence="5 9" id="KW-0808">Transferase</keyword>
<feature type="transmembrane region" description="Helical" evidence="9">
    <location>
        <begin position="237"/>
        <end position="258"/>
    </location>
</feature>
<dbReference type="STRING" id="930992.A0A0C9ZA80"/>
<organism evidence="10 11">
    <name type="scientific">Suillus luteus UH-Slu-Lm8-n1</name>
    <dbReference type="NCBI Taxonomy" id="930992"/>
    <lineage>
        <taxon>Eukaryota</taxon>
        <taxon>Fungi</taxon>
        <taxon>Dikarya</taxon>
        <taxon>Basidiomycota</taxon>
        <taxon>Agaricomycotina</taxon>
        <taxon>Agaricomycetes</taxon>
        <taxon>Agaricomycetidae</taxon>
        <taxon>Boletales</taxon>
        <taxon>Suillineae</taxon>
        <taxon>Suillaceae</taxon>
        <taxon>Suillus</taxon>
    </lineage>
</organism>
<dbReference type="FunCoup" id="A0A0C9ZA80">
    <property type="interactions" value="212"/>
</dbReference>
<evidence type="ECO:0000256" key="6">
    <source>
        <dbReference type="ARBA" id="ARBA00022692"/>
    </source>
</evidence>
<evidence type="ECO:0000256" key="5">
    <source>
        <dbReference type="ARBA" id="ARBA00022679"/>
    </source>
</evidence>
<evidence type="ECO:0000313" key="11">
    <source>
        <dbReference type="Proteomes" id="UP000054485"/>
    </source>
</evidence>
<dbReference type="GO" id="GO:0008299">
    <property type="term" value="P:isoprenoid biosynthetic process"/>
    <property type="evidence" value="ECO:0007669"/>
    <property type="project" value="UniProtKB-UniRule"/>
</dbReference>
<reference evidence="11" key="2">
    <citation type="submission" date="2015-01" db="EMBL/GenBank/DDBJ databases">
        <title>Evolutionary Origins and Diversification of the Mycorrhizal Mutualists.</title>
        <authorList>
            <consortium name="DOE Joint Genome Institute"/>
            <consortium name="Mycorrhizal Genomics Consortium"/>
            <person name="Kohler A."/>
            <person name="Kuo A."/>
            <person name="Nagy L.G."/>
            <person name="Floudas D."/>
            <person name="Copeland A."/>
            <person name="Barry K.W."/>
            <person name="Cichocki N."/>
            <person name="Veneault-Fourrey C."/>
            <person name="LaButti K."/>
            <person name="Lindquist E.A."/>
            <person name="Lipzen A."/>
            <person name="Lundell T."/>
            <person name="Morin E."/>
            <person name="Murat C."/>
            <person name="Riley R."/>
            <person name="Ohm R."/>
            <person name="Sun H."/>
            <person name="Tunlid A."/>
            <person name="Henrissat B."/>
            <person name="Grigoriev I.V."/>
            <person name="Hibbett D.S."/>
            <person name="Martin F."/>
        </authorList>
    </citation>
    <scope>NUCLEOTIDE SEQUENCE [LARGE SCALE GENOMIC DNA]</scope>
    <source>
        <strain evidence="11">UH-Slu-Lm8-n1</strain>
    </source>
</reference>
<accession>A0A0C9ZA80</accession>
<dbReference type="EMBL" id="KN835759">
    <property type="protein sequence ID" value="KIK34405.1"/>
    <property type="molecule type" value="Genomic_DNA"/>
</dbReference>
<dbReference type="GO" id="GO:0006744">
    <property type="term" value="P:ubiquinone biosynthetic process"/>
    <property type="evidence" value="ECO:0007669"/>
    <property type="project" value="UniProtKB-UniRule"/>
</dbReference>
<reference evidence="10 11" key="1">
    <citation type="submission" date="2014-04" db="EMBL/GenBank/DDBJ databases">
        <authorList>
            <consortium name="DOE Joint Genome Institute"/>
            <person name="Kuo A."/>
            <person name="Ruytinx J."/>
            <person name="Rineau F."/>
            <person name="Colpaert J."/>
            <person name="Kohler A."/>
            <person name="Nagy L.G."/>
            <person name="Floudas D."/>
            <person name="Copeland A."/>
            <person name="Barry K.W."/>
            <person name="Cichocki N."/>
            <person name="Veneault-Fourrey C."/>
            <person name="LaButti K."/>
            <person name="Lindquist E.A."/>
            <person name="Lipzen A."/>
            <person name="Lundell T."/>
            <person name="Morin E."/>
            <person name="Murat C."/>
            <person name="Sun H."/>
            <person name="Tunlid A."/>
            <person name="Henrissat B."/>
            <person name="Grigoriev I.V."/>
            <person name="Hibbett D.S."/>
            <person name="Martin F."/>
            <person name="Nordberg H.P."/>
            <person name="Cantor M.N."/>
            <person name="Hua S.X."/>
        </authorList>
    </citation>
    <scope>NUCLEOTIDE SEQUENCE [LARGE SCALE GENOMIC DNA]</scope>
    <source>
        <strain evidence="10 11">UH-Slu-Lm8-n1</strain>
    </source>
</reference>
<dbReference type="Gene3D" id="1.20.120.1780">
    <property type="entry name" value="UbiA prenyltransferase"/>
    <property type="match status" value="1"/>
</dbReference>
<evidence type="ECO:0000256" key="1">
    <source>
        <dbReference type="ARBA" id="ARBA00001946"/>
    </source>
</evidence>
<sequence length="319" mass="35551">MGETQTLVNQHSAEDYPVQAPTWVDSLPSSIRPYFYLTRIDNPAGTLLLFYPCAWSVTMACYAVRAPVTMAWNYLGFFLIASQVFHAAGCVIDDMWDKNIDAATARTRRRPLAAGDISRFQAFLSLVPQLALGVWMFMQLNEFSTNFGLSSLVLVVVYPAMKRVITYPQIVLALCFNWGALLGAASIAGTIDWRIFMPLYVGAGCWTFEYDTLCALTDKDDDIKNGINSATIIFGDWVRHILFVFSFVACSLVTYAGILNEHGSLFFIGVALGALHLVRLLSTIDIKNMESLEASLLNNAWFGFWIWAGAMADYVMSMQ</sequence>
<dbReference type="AlphaFoldDB" id="A0A0C9ZA80"/>
<comment type="function">
    <text evidence="9">Catalyzes the prenylation of para-hydroxybenzoate (PHB) with an all-trans polyprenyl group. Mediates the second step in the final reaction sequence of coenzyme Q (CoQ) biosynthesis, which is the condensation of the polyisoprenoid side chain with PHB, generating the first membrane-bound Q intermediate.</text>
</comment>
<dbReference type="Pfam" id="PF01040">
    <property type="entry name" value="UbiA"/>
    <property type="match status" value="1"/>
</dbReference>
<feature type="transmembrane region" description="Helical" evidence="9">
    <location>
        <begin position="47"/>
        <end position="65"/>
    </location>
</feature>
<name>A0A0C9ZA80_9AGAM</name>
<dbReference type="HOGENOM" id="CLU_034879_0_2_1"/>
<comment type="catalytic activity">
    <reaction evidence="9">
        <text>an all-trans-polyprenyl diphosphate + 4-hydroxybenzoate = a 4-hydroxy-3-(all-trans-polyprenyl)benzoate + diphosphate</text>
        <dbReference type="Rhea" id="RHEA:44504"/>
        <dbReference type="Rhea" id="RHEA-COMP:9514"/>
        <dbReference type="Rhea" id="RHEA-COMP:9564"/>
        <dbReference type="ChEBI" id="CHEBI:17879"/>
        <dbReference type="ChEBI" id="CHEBI:33019"/>
        <dbReference type="ChEBI" id="CHEBI:58914"/>
        <dbReference type="ChEBI" id="CHEBI:78396"/>
        <dbReference type="EC" id="2.5.1.39"/>
    </reaction>
</comment>
<comment type="subcellular location">
    <subcellularLocation>
        <location evidence="2">Membrane</location>
        <topology evidence="2">Multi-pass membrane protein</topology>
    </subcellularLocation>
    <subcellularLocation>
        <location evidence="9">Mitochondrion inner membrane</location>
        <topology evidence="9">Multi-pass membrane protein</topology>
        <orientation evidence="9">Matrix side</orientation>
    </subcellularLocation>
</comment>
<feature type="transmembrane region" description="Helical" evidence="9">
    <location>
        <begin position="117"/>
        <end position="137"/>
    </location>
</feature>
<comment type="pathway">
    <text evidence="9">Cofactor biosynthesis; ubiquinone biosynthesis.</text>
</comment>
<evidence type="ECO:0000256" key="4">
    <source>
        <dbReference type="ARBA" id="ARBA00005985"/>
    </source>
</evidence>
<keyword evidence="7 9" id="KW-1133">Transmembrane helix</keyword>
<dbReference type="CDD" id="cd13959">
    <property type="entry name" value="PT_UbiA_COQ2"/>
    <property type="match status" value="1"/>
</dbReference>
<dbReference type="EC" id="2.5.1.39" evidence="9"/>
<feature type="transmembrane region" description="Helical" evidence="9">
    <location>
        <begin position="170"/>
        <end position="191"/>
    </location>
</feature>
<comment type="pathway">
    <text evidence="3">Secondary metabolite biosynthesis.</text>
</comment>
<dbReference type="InterPro" id="IPR000537">
    <property type="entry name" value="UbiA_prenyltransferase"/>
</dbReference>
<dbReference type="GO" id="GO:0005743">
    <property type="term" value="C:mitochondrial inner membrane"/>
    <property type="evidence" value="ECO:0007669"/>
    <property type="project" value="UniProtKB-SubCell"/>
</dbReference>
<keyword evidence="9" id="KW-0831">Ubiquinone biosynthesis</keyword>
<feature type="transmembrane region" description="Helical" evidence="9">
    <location>
        <begin position="71"/>
        <end position="96"/>
    </location>
</feature>
<dbReference type="FunFam" id="1.10.357.140:FF:000008">
    <property type="entry name" value="4-hydroxybenzoate octaprenyltransferase"/>
    <property type="match status" value="1"/>
</dbReference>
<evidence type="ECO:0000313" key="10">
    <source>
        <dbReference type="EMBL" id="KIK34405.1"/>
    </source>
</evidence>
<dbReference type="PANTHER" id="PTHR11048:SF28">
    <property type="entry name" value="4-HYDROXYBENZOATE POLYPRENYLTRANSFERASE, MITOCHONDRIAL"/>
    <property type="match status" value="1"/>
</dbReference>
<gene>
    <name evidence="10" type="ORF">CY34DRAFT_812946</name>
</gene>
<dbReference type="InterPro" id="IPR006370">
    <property type="entry name" value="HB_polyprenyltransferase-like"/>
</dbReference>